<dbReference type="AlphaFoldDB" id="A0A859FFF6"/>
<dbReference type="Gene3D" id="3.10.580.10">
    <property type="entry name" value="CBS-domain"/>
    <property type="match status" value="1"/>
</dbReference>
<name>A0A859FFF6_9BACI</name>
<dbReference type="SUPFAM" id="SSF54631">
    <property type="entry name" value="CBS-domain pair"/>
    <property type="match status" value="1"/>
</dbReference>
<dbReference type="SMART" id="SM00116">
    <property type="entry name" value="CBS"/>
    <property type="match status" value="2"/>
</dbReference>
<dbReference type="CDD" id="cd04622">
    <property type="entry name" value="CBS_pair_HRP1_like"/>
    <property type="match status" value="1"/>
</dbReference>
<evidence type="ECO:0000259" key="3">
    <source>
        <dbReference type="PROSITE" id="PS51371"/>
    </source>
</evidence>
<dbReference type="PANTHER" id="PTHR43080:SF2">
    <property type="entry name" value="CBS DOMAIN-CONTAINING PROTEIN"/>
    <property type="match status" value="1"/>
</dbReference>
<evidence type="ECO:0000313" key="4">
    <source>
        <dbReference type="EMBL" id="QKS71548.1"/>
    </source>
</evidence>
<protein>
    <submittedName>
        <fullName evidence="4">CBS domain-containing protein</fullName>
    </submittedName>
</protein>
<reference evidence="5" key="1">
    <citation type="submission" date="2019-07" db="EMBL/GenBank/DDBJ databases">
        <title>Bacillus alkalisoli sp. nov. isolated from saline soil.</title>
        <authorList>
            <person name="Sun J.-Q."/>
            <person name="Xu L."/>
        </authorList>
    </citation>
    <scope>NUCLEOTIDE SEQUENCE [LARGE SCALE GENOMIC DNA]</scope>
    <source>
        <strain evidence="5">M4U3P1</strain>
    </source>
</reference>
<dbReference type="InterPro" id="IPR000644">
    <property type="entry name" value="CBS_dom"/>
</dbReference>
<evidence type="ECO:0000256" key="2">
    <source>
        <dbReference type="PROSITE-ProRule" id="PRU00703"/>
    </source>
</evidence>
<keyword evidence="1 2" id="KW-0129">CBS domain</keyword>
<dbReference type="Pfam" id="PF00571">
    <property type="entry name" value="CBS"/>
    <property type="match status" value="2"/>
</dbReference>
<feature type="domain" description="CBS" evidence="3">
    <location>
        <begin position="72"/>
        <end position="128"/>
    </location>
</feature>
<dbReference type="PROSITE" id="PS51371">
    <property type="entry name" value="CBS"/>
    <property type="match status" value="2"/>
</dbReference>
<dbReference type="PANTHER" id="PTHR43080">
    <property type="entry name" value="CBS DOMAIN-CONTAINING PROTEIN CBSX3, MITOCHONDRIAL"/>
    <property type="match status" value="1"/>
</dbReference>
<evidence type="ECO:0000313" key="5">
    <source>
        <dbReference type="Proteomes" id="UP000318138"/>
    </source>
</evidence>
<dbReference type="InterPro" id="IPR046342">
    <property type="entry name" value="CBS_dom_sf"/>
</dbReference>
<dbReference type="EMBL" id="CP041372">
    <property type="protein sequence ID" value="QKS71548.1"/>
    <property type="molecule type" value="Genomic_DNA"/>
</dbReference>
<proteinExistence type="predicted"/>
<dbReference type="RefSeq" id="WP_176009583.1">
    <property type="nucleotide sequence ID" value="NZ_CP041372.2"/>
</dbReference>
<gene>
    <name evidence="4" type="ORF">FLK61_33195</name>
</gene>
<feature type="domain" description="CBS" evidence="3">
    <location>
        <begin position="8"/>
        <end position="66"/>
    </location>
</feature>
<dbReference type="Proteomes" id="UP000318138">
    <property type="component" value="Chromosome"/>
</dbReference>
<sequence length="142" mass="15679">MQKVRDIMTKNVETCDPTDTIYEVAVKMREQGVGSIPICEGEKLIGMVTDRDLVIRDIALKKANSSPISEIMTDQIYTVKEEDSLERAAETMASHQVRRVPVVEGETLVGIVALKDISLTNTMAHEATETLHDISESHGPVN</sequence>
<dbReference type="KEGG" id="psua:FLK61_33195"/>
<accession>A0A859FFF6</accession>
<keyword evidence="5" id="KW-1185">Reference proteome</keyword>
<evidence type="ECO:0000256" key="1">
    <source>
        <dbReference type="ARBA" id="ARBA00023122"/>
    </source>
</evidence>
<organism evidence="4 5">
    <name type="scientific">Paenalkalicoccus suaedae</name>
    <dbReference type="NCBI Taxonomy" id="2592382"/>
    <lineage>
        <taxon>Bacteria</taxon>
        <taxon>Bacillati</taxon>
        <taxon>Bacillota</taxon>
        <taxon>Bacilli</taxon>
        <taxon>Bacillales</taxon>
        <taxon>Bacillaceae</taxon>
        <taxon>Paenalkalicoccus</taxon>
    </lineage>
</organism>
<dbReference type="InterPro" id="IPR051257">
    <property type="entry name" value="Diverse_CBS-Domain"/>
</dbReference>